<keyword evidence="15" id="KW-1185">Reference proteome</keyword>
<dbReference type="AlphaFoldDB" id="A0AA41DEP2"/>
<dbReference type="Proteomes" id="UP000704529">
    <property type="component" value="Unassembled WGS sequence"/>
</dbReference>
<keyword evidence="4" id="KW-1003">Cell membrane</keyword>
<dbReference type="PROSITE" id="PS52015">
    <property type="entry name" value="TONB_CTD"/>
    <property type="match status" value="1"/>
</dbReference>
<reference evidence="14" key="2">
    <citation type="submission" date="2021-01" db="EMBL/GenBank/DDBJ databases">
        <title>Genome Sequencing of Type Strains.</title>
        <authorList>
            <person name="Lemaire J.F."/>
            <person name="Inderbitzin P."/>
            <person name="Collins S.B."/>
            <person name="Wespe N."/>
            <person name="Knight-Connoni V."/>
        </authorList>
    </citation>
    <scope>NUCLEOTIDE SEQUENCE</scope>
    <source>
        <strain evidence="14">DSM 14562</strain>
    </source>
</reference>
<dbReference type="PANTHER" id="PTHR33446">
    <property type="entry name" value="PROTEIN TONB-RELATED"/>
    <property type="match status" value="1"/>
</dbReference>
<dbReference type="GO" id="GO:0055085">
    <property type="term" value="P:transmembrane transport"/>
    <property type="evidence" value="ECO:0007669"/>
    <property type="project" value="InterPro"/>
</dbReference>
<evidence type="ECO:0000259" key="12">
    <source>
        <dbReference type="PROSITE" id="PS52015"/>
    </source>
</evidence>
<feature type="compositionally biased region" description="Pro residues" evidence="10">
    <location>
        <begin position="71"/>
        <end position="84"/>
    </location>
</feature>
<dbReference type="GO" id="GO:0031992">
    <property type="term" value="F:energy transducer activity"/>
    <property type="evidence" value="ECO:0007669"/>
    <property type="project" value="TreeGrafter"/>
</dbReference>
<keyword evidence="5" id="KW-0997">Cell inner membrane</keyword>
<dbReference type="GO" id="GO:0015031">
    <property type="term" value="P:protein transport"/>
    <property type="evidence" value="ECO:0007669"/>
    <property type="project" value="UniProtKB-KW"/>
</dbReference>
<dbReference type="InterPro" id="IPR006260">
    <property type="entry name" value="TonB/TolA_C"/>
</dbReference>
<dbReference type="InterPro" id="IPR037682">
    <property type="entry name" value="TonB_C"/>
</dbReference>
<evidence type="ECO:0000256" key="9">
    <source>
        <dbReference type="ARBA" id="ARBA00023136"/>
    </source>
</evidence>
<organism evidence="14 16">
    <name type="scientific">Sphingomonas yabuuchiae</name>
    <dbReference type="NCBI Taxonomy" id="172044"/>
    <lineage>
        <taxon>Bacteria</taxon>
        <taxon>Pseudomonadati</taxon>
        <taxon>Pseudomonadota</taxon>
        <taxon>Alphaproteobacteria</taxon>
        <taxon>Sphingomonadales</taxon>
        <taxon>Sphingomonadaceae</taxon>
        <taxon>Sphingomonas</taxon>
    </lineage>
</organism>
<sequence>MPSEVGPTGYRQPVQARAFGTGAMVATGLLGIMLLSIRVIAPPTQVADAGPMAVFVAEAIPLDQPALDRAAPPPAPTPAPPLPAHRPSLPTAAPTSPTVPTVPVIADPSSVGQSSAAPLAQPADAVAFPPLPQSGTKPIESPGTTAPAASAAAAAAADWRARLLGHLKRYRRYPRQAEAARQQGVVRIAITLHRSGEVIAVELVHGSGYPLLDMEARTTVRRAAPLPAVEDAVPGDPVTVEVPIEFALHR</sequence>
<keyword evidence="6 11" id="KW-0812">Transmembrane</keyword>
<dbReference type="SUPFAM" id="SSF74653">
    <property type="entry name" value="TolA/TonB C-terminal domain"/>
    <property type="match status" value="1"/>
</dbReference>
<dbReference type="NCBIfam" id="TIGR01352">
    <property type="entry name" value="tonB_Cterm"/>
    <property type="match status" value="1"/>
</dbReference>
<evidence type="ECO:0000256" key="10">
    <source>
        <dbReference type="SAM" id="MobiDB-lite"/>
    </source>
</evidence>
<evidence type="ECO:0000313" key="16">
    <source>
        <dbReference type="Proteomes" id="UP000704529"/>
    </source>
</evidence>
<evidence type="ECO:0000256" key="3">
    <source>
        <dbReference type="ARBA" id="ARBA00022448"/>
    </source>
</evidence>
<evidence type="ECO:0000313" key="13">
    <source>
        <dbReference type="EMBL" id="MBB4609315.1"/>
    </source>
</evidence>
<comment type="caution">
    <text evidence="14">The sequence shown here is derived from an EMBL/GenBank/DDBJ whole genome shotgun (WGS) entry which is preliminary data.</text>
</comment>
<evidence type="ECO:0000256" key="1">
    <source>
        <dbReference type="ARBA" id="ARBA00004383"/>
    </source>
</evidence>
<accession>A0AA41DEP2</accession>
<evidence type="ECO:0000313" key="14">
    <source>
        <dbReference type="EMBL" id="MBN3558552.1"/>
    </source>
</evidence>
<dbReference type="PANTHER" id="PTHR33446:SF2">
    <property type="entry name" value="PROTEIN TONB"/>
    <property type="match status" value="1"/>
</dbReference>
<feature type="transmembrane region" description="Helical" evidence="11">
    <location>
        <begin position="21"/>
        <end position="41"/>
    </location>
</feature>
<evidence type="ECO:0000313" key="15">
    <source>
        <dbReference type="Proteomes" id="UP000584663"/>
    </source>
</evidence>
<keyword evidence="3" id="KW-0813">Transport</keyword>
<evidence type="ECO:0000256" key="2">
    <source>
        <dbReference type="ARBA" id="ARBA00006555"/>
    </source>
</evidence>
<dbReference type="EMBL" id="JACHNX010000004">
    <property type="protein sequence ID" value="MBB4609315.1"/>
    <property type="molecule type" value="Genomic_DNA"/>
</dbReference>
<dbReference type="EMBL" id="JAFHKU010000128">
    <property type="protein sequence ID" value="MBN3558552.1"/>
    <property type="molecule type" value="Genomic_DNA"/>
</dbReference>
<reference evidence="13 15" key="1">
    <citation type="submission" date="2020-08" db="EMBL/GenBank/DDBJ databases">
        <title>Genomic Encyclopedia of Type Strains, Phase IV (KMG-IV): sequencing the most valuable type-strain genomes for metagenomic binning, comparative biology and taxonomic classification.</title>
        <authorList>
            <person name="Goeker M."/>
        </authorList>
    </citation>
    <scope>NUCLEOTIDE SEQUENCE [LARGE SCALE GENOMIC DNA]</scope>
    <source>
        <strain evidence="13 15">DSM 14562</strain>
    </source>
</reference>
<keyword evidence="8 11" id="KW-1133">Transmembrane helix</keyword>
<name>A0AA41DEP2_9SPHN</name>
<keyword evidence="9 11" id="KW-0472">Membrane</keyword>
<feature type="region of interest" description="Disordered" evidence="10">
    <location>
        <begin position="66"/>
        <end position="98"/>
    </location>
</feature>
<dbReference type="RefSeq" id="WP_184105299.1">
    <property type="nucleotide sequence ID" value="NZ_JACHNX010000004.1"/>
</dbReference>
<protein>
    <submittedName>
        <fullName evidence="14">Energy transducer TonB</fullName>
    </submittedName>
    <submittedName>
        <fullName evidence="13">Protein TonB</fullName>
    </submittedName>
</protein>
<evidence type="ECO:0000256" key="8">
    <source>
        <dbReference type="ARBA" id="ARBA00022989"/>
    </source>
</evidence>
<feature type="compositionally biased region" description="Low complexity" evidence="10">
    <location>
        <begin position="85"/>
        <end position="98"/>
    </location>
</feature>
<evidence type="ECO:0000256" key="6">
    <source>
        <dbReference type="ARBA" id="ARBA00022692"/>
    </source>
</evidence>
<proteinExistence type="inferred from homology"/>
<dbReference type="Proteomes" id="UP000584663">
    <property type="component" value="Unassembled WGS sequence"/>
</dbReference>
<dbReference type="GO" id="GO:0098797">
    <property type="term" value="C:plasma membrane protein complex"/>
    <property type="evidence" value="ECO:0007669"/>
    <property type="project" value="TreeGrafter"/>
</dbReference>
<evidence type="ECO:0000256" key="11">
    <source>
        <dbReference type="SAM" id="Phobius"/>
    </source>
</evidence>
<dbReference type="InterPro" id="IPR051045">
    <property type="entry name" value="TonB-dependent_transducer"/>
</dbReference>
<comment type="subcellular location">
    <subcellularLocation>
        <location evidence="1">Cell inner membrane</location>
        <topology evidence="1">Single-pass membrane protein</topology>
        <orientation evidence="1">Periplasmic side</orientation>
    </subcellularLocation>
</comment>
<feature type="domain" description="TonB C-terminal" evidence="12">
    <location>
        <begin position="158"/>
        <end position="250"/>
    </location>
</feature>
<evidence type="ECO:0000256" key="5">
    <source>
        <dbReference type="ARBA" id="ARBA00022519"/>
    </source>
</evidence>
<comment type="similarity">
    <text evidence="2">Belongs to the TonB family.</text>
</comment>
<evidence type="ECO:0000256" key="4">
    <source>
        <dbReference type="ARBA" id="ARBA00022475"/>
    </source>
</evidence>
<dbReference type="Pfam" id="PF03544">
    <property type="entry name" value="TonB_C"/>
    <property type="match status" value="1"/>
</dbReference>
<evidence type="ECO:0000256" key="7">
    <source>
        <dbReference type="ARBA" id="ARBA00022927"/>
    </source>
</evidence>
<dbReference type="Gene3D" id="3.30.1150.10">
    <property type="match status" value="1"/>
</dbReference>
<keyword evidence="7" id="KW-0653">Protein transport</keyword>
<gene>
    <name evidence="13" type="ORF">GGQ89_001527</name>
    <name evidence="14" type="ORF">JYA60_09970</name>
</gene>